<comment type="caution">
    <text evidence="3">The sequence shown here is derived from an EMBL/GenBank/DDBJ whole genome shotgun (WGS) entry which is preliminary data.</text>
</comment>
<dbReference type="AlphaFoldDB" id="A0A371HJY0"/>
<evidence type="ECO:0000259" key="2">
    <source>
        <dbReference type="PROSITE" id="PS50089"/>
    </source>
</evidence>
<dbReference type="SMART" id="SM00184">
    <property type="entry name" value="RING"/>
    <property type="match status" value="1"/>
</dbReference>
<dbReference type="STRING" id="157652.A0A371HJY0"/>
<gene>
    <name evidence="3" type="ORF">CR513_13419</name>
</gene>
<reference evidence="3" key="1">
    <citation type="submission" date="2018-05" db="EMBL/GenBank/DDBJ databases">
        <title>Draft genome of Mucuna pruriens seed.</title>
        <authorList>
            <person name="Nnadi N.E."/>
            <person name="Vos R."/>
            <person name="Hasami M.H."/>
            <person name="Devisetty U.K."/>
            <person name="Aguiy J.C."/>
        </authorList>
    </citation>
    <scope>NUCLEOTIDE SEQUENCE [LARGE SCALE GENOMIC DNA]</scope>
    <source>
        <strain evidence="3">JCA_2017</strain>
    </source>
</reference>
<keyword evidence="1" id="KW-0863">Zinc-finger</keyword>
<sequence length="483" mass="52974">MAVSVVFTVEAQWWSFGEEVGLRFLSAIEVAFEFSIQVLNLSVQYIIMGSACCVAAKDPNLPNRTGGESLHRDVVCSPSWSFQWDSRGRVAGEIENPSYHTSHVDSRNVSMELKGSLSSERGNLSDGGSILENSVTPISLKSSVDEALVANLMTPSSDLSMSSNFSTVVKNPAESSIPNHSFSIPSVFSTPTADPLPNHNYHHLPNSTPTRWAHRSPAHPLLRQISDSRIMGLKSPDNSISEGRPSFVLSTCSNEMAAGSLCGSSDGWSMRTFSELVASSQRERWSFDSECFGSGRLKISGSSSRFSYSPSMELQSCGACSKLLTERSTWSNQKFIASSDLSVVAVLVCGHAYHAECLEAMTPEADRYDPACPICIVGGDKHLSKLSRKGLRAESEMKAKNHKISRNRVVDSYLDGGFDVFDRQKDIDLGGKVSKMEPSSSARSSFGKPFLRRHFSLGSKWSRSLSENDSARKKGFWARYRKD</sequence>
<dbReference type="Proteomes" id="UP000257109">
    <property type="component" value="Unassembled WGS sequence"/>
</dbReference>
<feature type="domain" description="RING-type" evidence="2">
    <location>
        <begin position="317"/>
        <end position="375"/>
    </location>
</feature>
<keyword evidence="1" id="KW-0862">Zinc</keyword>
<evidence type="ECO:0000313" key="4">
    <source>
        <dbReference type="Proteomes" id="UP000257109"/>
    </source>
</evidence>
<keyword evidence="1" id="KW-0479">Metal-binding</keyword>
<evidence type="ECO:0000256" key="1">
    <source>
        <dbReference type="PROSITE-ProRule" id="PRU00175"/>
    </source>
</evidence>
<feature type="non-terminal residue" evidence="3">
    <location>
        <position position="1"/>
    </location>
</feature>
<dbReference type="PROSITE" id="PS50089">
    <property type="entry name" value="ZF_RING_2"/>
    <property type="match status" value="1"/>
</dbReference>
<dbReference type="Gene3D" id="3.30.40.10">
    <property type="entry name" value="Zinc/RING finger domain, C3HC4 (zinc finger)"/>
    <property type="match status" value="1"/>
</dbReference>
<organism evidence="3 4">
    <name type="scientific">Mucuna pruriens</name>
    <name type="common">Velvet bean</name>
    <name type="synonym">Dolichos pruriens</name>
    <dbReference type="NCBI Taxonomy" id="157652"/>
    <lineage>
        <taxon>Eukaryota</taxon>
        <taxon>Viridiplantae</taxon>
        <taxon>Streptophyta</taxon>
        <taxon>Embryophyta</taxon>
        <taxon>Tracheophyta</taxon>
        <taxon>Spermatophyta</taxon>
        <taxon>Magnoliopsida</taxon>
        <taxon>eudicotyledons</taxon>
        <taxon>Gunneridae</taxon>
        <taxon>Pentapetalae</taxon>
        <taxon>rosids</taxon>
        <taxon>fabids</taxon>
        <taxon>Fabales</taxon>
        <taxon>Fabaceae</taxon>
        <taxon>Papilionoideae</taxon>
        <taxon>50 kb inversion clade</taxon>
        <taxon>NPAAA clade</taxon>
        <taxon>indigoferoid/millettioid clade</taxon>
        <taxon>Phaseoleae</taxon>
        <taxon>Mucuna</taxon>
    </lineage>
</organism>
<name>A0A371HJY0_MUCPR</name>
<dbReference type="OrthoDB" id="1938835at2759"/>
<dbReference type="GO" id="GO:0008270">
    <property type="term" value="F:zinc ion binding"/>
    <property type="evidence" value="ECO:0007669"/>
    <property type="project" value="UniProtKB-KW"/>
</dbReference>
<dbReference type="EMBL" id="QJKJ01002398">
    <property type="protein sequence ID" value="RDY03044.1"/>
    <property type="molecule type" value="Genomic_DNA"/>
</dbReference>
<dbReference type="InterPro" id="IPR001841">
    <property type="entry name" value="Znf_RING"/>
</dbReference>
<keyword evidence="4" id="KW-1185">Reference proteome</keyword>
<dbReference type="SUPFAM" id="SSF57850">
    <property type="entry name" value="RING/U-box"/>
    <property type="match status" value="1"/>
</dbReference>
<dbReference type="PANTHER" id="PTHR31150">
    <property type="entry name" value="EXPRESSED PROTEIN"/>
    <property type="match status" value="1"/>
</dbReference>
<accession>A0A371HJY0</accession>
<protein>
    <recommendedName>
        <fullName evidence="2">RING-type domain-containing protein</fullName>
    </recommendedName>
</protein>
<proteinExistence type="predicted"/>
<dbReference type="PANTHER" id="PTHR31150:SF25">
    <property type="entry name" value="C3HC4-TYPE RING ZINC FINGER PROTEIN"/>
    <property type="match status" value="1"/>
</dbReference>
<dbReference type="InterPro" id="IPR013083">
    <property type="entry name" value="Znf_RING/FYVE/PHD"/>
</dbReference>
<evidence type="ECO:0000313" key="3">
    <source>
        <dbReference type="EMBL" id="RDY03044.1"/>
    </source>
</evidence>